<proteinExistence type="predicted"/>
<evidence type="ECO:0000313" key="1">
    <source>
        <dbReference type="EMBL" id="MFM9326774.1"/>
    </source>
</evidence>
<organism evidence="1 2">
    <name type="scientific">Paenibacillus mesotrionivorans</name>
    <dbReference type="NCBI Taxonomy" id="3160968"/>
    <lineage>
        <taxon>Bacteria</taxon>
        <taxon>Bacillati</taxon>
        <taxon>Bacillota</taxon>
        <taxon>Bacilli</taxon>
        <taxon>Bacillales</taxon>
        <taxon>Paenibacillaceae</taxon>
        <taxon>Paenibacillus</taxon>
    </lineage>
</organism>
<keyword evidence="2" id="KW-1185">Reference proteome</keyword>
<dbReference type="Proteomes" id="UP001631969">
    <property type="component" value="Unassembled WGS sequence"/>
</dbReference>
<name>A0ACC7NTV0_9BACL</name>
<protein>
    <submittedName>
        <fullName evidence="1">DUF402 domain-containing protein</fullName>
    </submittedName>
</protein>
<sequence length="179" mass="21406">MKRKYSDRANWRRVTEKKFQVRTLHEPEFQGYVVLYQIKQVRDPLWKEYDGKRYCVADAGYEWLQHFQKGAHYIMTSMFNDKGQVVQYYIDICKVQGVTDRGVPWFDDLYLDVVILPGGELFLLDAEELEDALKKGIITREDFDMAWAEANKVMEMYREGRFPLLKLSGKHWGYFHSRQ</sequence>
<accession>A0ACC7NTV0</accession>
<dbReference type="EMBL" id="JBJURJ010000001">
    <property type="protein sequence ID" value="MFM9326774.1"/>
    <property type="molecule type" value="Genomic_DNA"/>
</dbReference>
<comment type="caution">
    <text evidence="1">The sequence shown here is derived from an EMBL/GenBank/DDBJ whole genome shotgun (WGS) entry which is preliminary data.</text>
</comment>
<reference evidence="1" key="1">
    <citation type="submission" date="2024-12" db="EMBL/GenBank/DDBJ databases">
        <authorList>
            <person name="Wu N."/>
        </authorList>
    </citation>
    <scope>NUCLEOTIDE SEQUENCE</scope>
    <source>
        <strain evidence="1">P15</strain>
    </source>
</reference>
<gene>
    <name evidence="1" type="ORF">ACI1P1_00545</name>
</gene>
<evidence type="ECO:0000313" key="2">
    <source>
        <dbReference type="Proteomes" id="UP001631969"/>
    </source>
</evidence>